<keyword evidence="2 6" id="KW-0812">Transmembrane</keyword>
<dbReference type="PANTHER" id="PTHR23502:SF158">
    <property type="entry name" value="MULTIDRUG TRANSPORTER, PUTATIVE (AFU_ORTHOLOGUE AFUA_3G01890)-RELATED"/>
    <property type="match status" value="1"/>
</dbReference>
<feature type="transmembrane region" description="Helical" evidence="6">
    <location>
        <begin position="375"/>
        <end position="394"/>
    </location>
</feature>
<evidence type="ECO:0000256" key="3">
    <source>
        <dbReference type="ARBA" id="ARBA00022989"/>
    </source>
</evidence>
<evidence type="ECO:0000256" key="6">
    <source>
        <dbReference type="SAM" id="Phobius"/>
    </source>
</evidence>
<dbReference type="SUPFAM" id="SSF103473">
    <property type="entry name" value="MFS general substrate transporter"/>
    <property type="match status" value="1"/>
</dbReference>
<accession>A0A0C3I181</accession>
<protein>
    <recommendedName>
        <fullName evidence="7">Major facilitator superfamily (MFS) profile domain-containing protein</fullName>
    </recommendedName>
</protein>
<dbReference type="CDD" id="cd17323">
    <property type="entry name" value="MFS_Tpo1_MDR_like"/>
    <property type="match status" value="1"/>
</dbReference>
<feature type="transmembrane region" description="Helical" evidence="6">
    <location>
        <begin position="297"/>
        <end position="321"/>
    </location>
</feature>
<evidence type="ECO:0000313" key="9">
    <source>
        <dbReference type="Proteomes" id="UP000054321"/>
    </source>
</evidence>
<dbReference type="EMBL" id="KN832870">
    <property type="protein sequence ID" value="KIN08855.1"/>
    <property type="molecule type" value="Genomic_DNA"/>
</dbReference>
<dbReference type="Pfam" id="PF07690">
    <property type="entry name" value="MFS_1"/>
    <property type="match status" value="1"/>
</dbReference>
<dbReference type="GO" id="GO:0005886">
    <property type="term" value="C:plasma membrane"/>
    <property type="evidence" value="ECO:0007669"/>
    <property type="project" value="TreeGrafter"/>
</dbReference>
<dbReference type="InParanoid" id="A0A0C3I181"/>
<feature type="transmembrane region" description="Helical" evidence="6">
    <location>
        <begin position="64"/>
        <end position="85"/>
    </location>
</feature>
<feature type="transmembrane region" description="Helical" evidence="6">
    <location>
        <begin position="333"/>
        <end position="354"/>
    </location>
</feature>
<feature type="transmembrane region" description="Helical" evidence="6">
    <location>
        <begin position="131"/>
        <end position="159"/>
    </location>
</feature>
<feature type="transmembrane region" description="Helical" evidence="6">
    <location>
        <begin position="465"/>
        <end position="485"/>
    </location>
</feature>
<comment type="subcellular location">
    <subcellularLocation>
        <location evidence="1">Membrane</location>
        <topology evidence="1">Multi-pass membrane protein</topology>
    </subcellularLocation>
</comment>
<feature type="transmembrane region" description="Helical" evidence="6">
    <location>
        <begin position="191"/>
        <end position="214"/>
    </location>
</feature>
<evidence type="ECO:0000256" key="4">
    <source>
        <dbReference type="ARBA" id="ARBA00023136"/>
    </source>
</evidence>
<organism evidence="8 9">
    <name type="scientific">Oidiodendron maius (strain Zn)</name>
    <dbReference type="NCBI Taxonomy" id="913774"/>
    <lineage>
        <taxon>Eukaryota</taxon>
        <taxon>Fungi</taxon>
        <taxon>Dikarya</taxon>
        <taxon>Ascomycota</taxon>
        <taxon>Pezizomycotina</taxon>
        <taxon>Leotiomycetes</taxon>
        <taxon>Leotiomycetes incertae sedis</taxon>
        <taxon>Myxotrichaceae</taxon>
        <taxon>Oidiodendron</taxon>
    </lineage>
</organism>
<dbReference type="OrthoDB" id="446368at2759"/>
<proteinExistence type="predicted"/>
<dbReference type="FunFam" id="1.20.1250.20:FF:000011">
    <property type="entry name" value="MFS multidrug transporter, putative"/>
    <property type="match status" value="1"/>
</dbReference>
<feature type="transmembrane region" description="Helical" evidence="6">
    <location>
        <begin position="431"/>
        <end position="453"/>
    </location>
</feature>
<evidence type="ECO:0000259" key="7">
    <source>
        <dbReference type="PROSITE" id="PS50850"/>
    </source>
</evidence>
<dbReference type="HOGENOM" id="CLU_008455_11_6_1"/>
<evidence type="ECO:0000256" key="5">
    <source>
        <dbReference type="SAM" id="MobiDB-lite"/>
    </source>
</evidence>
<feature type="transmembrane region" description="Helical" evidence="6">
    <location>
        <begin position="220"/>
        <end position="240"/>
    </location>
</feature>
<gene>
    <name evidence="8" type="ORF">OIDMADRAFT_141116</name>
</gene>
<feature type="transmembrane region" description="Helical" evidence="6">
    <location>
        <begin position="97"/>
        <end position="119"/>
    </location>
</feature>
<reference evidence="9" key="2">
    <citation type="submission" date="2015-01" db="EMBL/GenBank/DDBJ databases">
        <title>Evolutionary Origins and Diversification of the Mycorrhizal Mutualists.</title>
        <authorList>
            <consortium name="DOE Joint Genome Institute"/>
            <consortium name="Mycorrhizal Genomics Consortium"/>
            <person name="Kohler A."/>
            <person name="Kuo A."/>
            <person name="Nagy L.G."/>
            <person name="Floudas D."/>
            <person name="Copeland A."/>
            <person name="Barry K.W."/>
            <person name="Cichocki N."/>
            <person name="Veneault-Fourrey C."/>
            <person name="LaButti K."/>
            <person name="Lindquist E.A."/>
            <person name="Lipzen A."/>
            <person name="Lundell T."/>
            <person name="Morin E."/>
            <person name="Murat C."/>
            <person name="Riley R."/>
            <person name="Ohm R."/>
            <person name="Sun H."/>
            <person name="Tunlid A."/>
            <person name="Henrissat B."/>
            <person name="Grigoriev I.V."/>
            <person name="Hibbett D.S."/>
            <person name="Martin F."/>
        </authorList>
    </citation>
    <scope>NUCLEOTIDE SEQUENCE [LARGE SCALE GENOMIC DNA]</scope>
    <source>
        <strain evidence="9">Zn</strain>
    </source>
</reference>
<feature type="domain" description="Major facilitator superfamily (MFS) profile" evidence="7">
    <location>
        <begin position="66"/>
        <end position="526"/>
    </location>
</feature>
<dbReference type="PANTHER" id="PTHR23502">
    <property type="entry name" value="MAJOR FACILITATOR SUPERFAMILY"/>
    <property type="match status" value="1"/>
</dbReference>
<dbReference type="InterPro" id="IPR011701">
    <property type="entry name" value="MFS"/>
</dbReference>
<sequence>MENLTAYLRSTSKQEKQVGSPDHSAEAHNLHPSHGSGTPEDPFVVEFLPGDPRNPMNFPNAKKWMITSIGTLSVFAVTLTSSAYSGSAEEILAKFQVSSEVFALGLTLFVLGFAVGPALWAPLSELYGRQILFVATHAVLVAFVAASAGCNSMASFLVFRFLSGTFGASPMTNSGGLVADLFPQAERGLGMAIFATAPFMGPVLGPMLGGFIAINVGWRWVQGVCSIFIGIVWIMGSVLIPETYGPVVLQQIAKQSSRKTGKVYISVLELNNRGANLSEGFSKTLKRPWILLFQEPIVLIASTYMAILYGTIYMFMGAFPIVYQQDRGWNEGIGGLAFLGLAIGMLIGLLYTIFDNRRYKKLGKSATPEARLPPCMIGAIALPIGMFAFVWTSFPSIHWSASIILSAPFGFGAVLVFLCCLNYLLDAYTIYAASVLAAGAMLRSLFGAAFPLFTTQMYDNLGIHWASSIPAFLTVVCLPFPFVMYKYGAGLRMKCKYAQEAALLMSHLQAEALSTPDAVDKDSFNV</sequence>
<evidence type="ECO:0000256" key="1">
    <source>
        <dbReference type="ARBA" id="ARBA00004141"/>
    </source>
</evidence>
<dbReference type="AlphaFoldDB" id="A0A0C3I181"/>
<dbReference type="Proteomes" id="UP000054321">
    <property type="component" value="Unassembled WGS sequence"/>
</dbReference>
<feature type="region of interest" description="Disordered" evidence="5">
    <location>
        <begin position="1"/>
        <end position="42"/>
    </location>
</feature>
<keyword evidence="9" id="KW-1185">Reference proteome</keyword>
<dbReference type="PROSITE" id="PS50850">
    <property type="entry name" value="MFS"/>
    <property type="match status" value="1"/>
</dbReference>
<dbReference type="GO" id="GO:0022857">
    <property type="term" value="F:transmembrane transporter activity"/>
    <property type="evidence" value="ECO:0007669"/>
    <property type="project" value="InterPro"/>
</dbReference>
<keyword evidence="4 6" id="KW-0472">Membrane</keyword>
<evidence type="ECO:0000256" key="2">
    <source>
        <dbReference type="ARBA" id="ARBA00022692"/>
    </source>
</evidence>
<dbReference type="STRING" id="913774.A0A0C3I181"/>
<reference evidence="8 9" key="1">
    <citation type="submission" date="2014-04" db="EMBL/GenBank/DDBJ databases">
        <authorList>
            <consortium name="DOE Joint Genome Institute"/>
            <person name="Kuo A."/>
            <person name="Martino E."/>
            <person name="Perotto S."/>
            <person name="Kohler A."/>
            <person name="Nagy L.G."/>
            <person name="Floudas D."/>
            <person name="Copeland A."/>
            <person name="Barry K.W."/>
            <person name="Cichocki N."/>
            <person name="Veneault-Fourrey C."/>
            <person name="LaButti K."/>
            <person name="Lindquist E.A."/>
            <person name="Lipzen A."/>
            <person name="Lundell T."/>
            <person name="Morin E."/>
            <person name="Murat C."/>
            <person name="Sun H."/>
            <person name="Tunlid A."/>
            <person name="Henrissat B."/>
            <person name="Grigoriev I.V."/>
            <person name="Hibbett D.S."/>
            <person name="Martin F."/>
            <person name="Nordberg H.P."/>
            <person name="Cantor M.N."/>
            <person name="Hua S.X."/>
        </authorList>
    </citation>
    <scope>NUCLEOTIDE SEQUENCE [LARGE SCALE GENOMIC DNA]</scope>
    <source>
        <strain evidence="8 9">Zn</strain>
    </source>
</reference>
<keyword evidence="3 6" id="KW-1133">Transmembrane helix</keyword>
<dbReference type="InterPro" id="IPR020846">
    <property type="entry name" value="MFS_dom"/>
</dbReference>
<evidence type="ECO:0000313" key="8">
    <source>
        <dbReference type="EMBL" id="KIN08855.1"/>
    </source>
</evidence>
<dbReference type="Gene3D" id="1.20.1250.20">
    <property type="entry name" value="MFS general substrate transporter like domains"/>
    <property type="match status" value="1"/>
</dbReference>
<dbReference type="InterPro" id="IPR036259">
    <property type="entry name" value="MFS_trans_sf"/>
</dbReference>
<name>A0A0C3I181_OIDMZ</name>
<feature type="transmembrane region" description="Helical" evidence="6">
    <location>
        <begin position="400"/>
        <end position="424"/>
    </location>
</feature>